<sequence>MKLKLLLSSIVTCTLLAVTKQPSNAQILGDETLPINSNINQQGNSFVIEGGTTSGGNLFHSFQEFSVPIGTEAFFNNALTIDNIISRVTGGQISNIDGLIRANGKANLFFINPNGIVFGENARLELGGSFLGTTAESVIFAEGGFFSASEANAPPLLTISVPIGLQLGQNPGAIEIAGTDGIGLAVKPGNTLALLGGDVTLTGGTITASSGRIEMGSVAQASVSLTPTAAGFALGYEGVDKFQDIQLFQNSAINASGEGGGEIQLQGRQVLVSGGSQVLTITEGSQPGGNLRVNATELVAVSGTSADGQLLSSLQADTIGAGAGGDLIIATEQLQVQDRALVSATTFGEGRGGDLTISASESVELSGSGFENLQRNILSSGISGELEISDAESGLLAAAAGTGSAGKLTIDTTRLTLQDGALVSTTTGGTGAGGNIVVRASESMEITGSLFVTGTLQRTTGAAGNLNVDTKQLIVQDGGLLQAFTFGQGAGGNLLVNASESVELLRTPAGALVPAGIFANSLFGTGAGGNIEVNTQRMIMQGGAQVGTQTGSLVGTEIIPLGGPAGDIVLNVSDFIEISGLSPDGRFGSGPGSSSFSDSPAGDVSVSSRNLTIGGGANISTTTFSAGQGGILTVNVSETLELIGTGITNRQGVPVEVPTSLVSSSGRADFPNLQASGDAGIFRVNAGELIIRDGAAIAVNSLGSGNAGRLEVVADSLRLDNGATLNAATARGEGGDITLQTQELLLLGGSKITTNAGNTDGGNIIIDTNTLTALENSDITANAQQGRGGRVSITAQGIFGTEFREQLTPESDITATSELGVEFYGIVELNTPEIDPSAGLVELPTDITDQSSQIAAACPADKGNTFVVTGQGGLPLNPTQTLPTQQAWQDWRFLDDRENNPSPVVQLQQPNAEVRLPLQQITIVEATSWIVNNSGQVELIAQVPNSTVKGSWHQPAGCRDF</sequence>
<proteinExistence type="predicted"/>
<feature type="chain" id="PRO_5025457991" evidence="1">
    <location>
        <begin position="26"/>
        <end position="961"/>
    </location>
</feature>
<organism evidence="3">
    <name type="scientific">Symploca sp. SIO1C4</name>
    <dbReference type="NCBI Taxonomy" id="2607765"/>
    <lineage>
        <taxon>Bacteria</taxon>
        <taxon>Bacillati</taxon>
        <taxon>Cyanobacteriota</taxon>
        <taxon>Cyanophyceae</taxon>
        <taxon>Coleofasciculales</taxon>
        <taxon>Coleofasciculaceae</taxon>
        <taxon>Symploca</taxon>
    </lineage>
</organism>
<dbReference type="SUPFAM" id="SSF51126">
    <property type="entry name" value="Pectin lyase-like"/>
    <property type="match status" value="4"/>
</dbReference>
<protein>
    <submittedName>
        <fullName evidence="3">S-layer family protein</fullName>
    </submittedName>
</protein>
<keyword evidence="1" id="KW-0732">Signal</keyword>
<gene>
    <name evidence="3" type="ORF">F6J89_13685</name>
</gene>
<dbReference type="SMART" id="SM00912">
    <property type="entry name" value="Haemagg_act"/>
    <property type="match status" value="1"/>
</dbReference>
<name>A0A6B3N4M1_9CYAN</name>
<dbReference type="AlphaFoldDB" id="A0A6B3N4M1"/>
<evidence type="ECO:0000259" key="2">
    <source>
        <dbReference type="SMART" id="SM00912"/>
    </source>
</evidence>
<comment type="caution">
    <text evidence="3">The sequence shown here is derived from an EMBL/GenBank/DDBJ whole genome shotgun (WGS) entry which is preliminary data.</text>
</comment>
<dbReference type="InterPro" id="IPR012334">
    <property type="entry name" value="Pectin_lyas_fold"/>
</dbReference>
<dbReference type="InterPro" id="IPR011050">
    <property type="entry name" value="Pectin_lyase_fold/virulence"/>
</dbReference>
<dbReference type="Gene3D" id="2.160.20.10">
    <property type="entry name" value="Single-stranded right-handed beta-helix, Pectin lyase-like"/>
    <property type="match status" value="2"/>
</dbReference>
<feature type="signal peptide" evidence="1">
    <location>
        <begin position="1"/>
        <end position="25"/>
    </location>
</feature>
<dbReference type="NCBIfam" id="TIGR01901">
    <property type="entry name" value="adhes_NPXG"/>
    <property type="match status" value="1"/>
</dbReference>
<dbReference type="InterPro" id="IPR008638">
    <property type="entry name" value="FhaB/CdiA-like_TPS"/>
</dbReference>
<feature type="domain" description="Filamentous haemagglutinin FhaB/tRNA nuclease CdiA-like TPS" evidence="2">
    <location>
        <begin position="29"/>
        <end position="141"/>
    </location>
</feature>
<evidence type="ECO:0000256" key="1">
    <source>
        <dbReference type="SAM" id="SignalP"/>
    </source>
</evidence>
<dbReference type="EMBL" id="JAAHFQ010000242">
    <property type="protein sequence ID" value="NER28646.1"/>
    <property type="molecule type" value="Genomic_DNA"/>
</dbReference>
<accession>A0A6B3N4M1</accession>
<dbReference type="Pfam" id="PF05860">
    <property type="entry name" value="TPS"/>
    <property type="match status" value="1"/>
</dbReference>
<reference evidence="3" key="1">
    <citation type="submission" date="2019-11" db="EMBL/GenBank/DDBJ databases">
        <title>Genomic insights into an expanded diversity of filamentous marine cyanobacteria reveals the extraordinary biosynthetic potential of Moorea and Okeania.</title>
        <authorList>
            <person name="Ferreira Leao T."/>
            <person name="Wang M."/>
            <person name="Moss N."/>
            <person name="Da Silva R."/>
            <person name="Sanders J."/>
            <person name="Nurk S."/>
            <person name="Gurevich A."/>
            <person name="Humphrey G."/>
            <person name="Reher R."/>
            <person name="Zhu Q."/>
            <person name="Belda-Ferre P."/>
            <person name="Glukhov E."/>
            <person name="Rex R."/>
            <person name="Dorrestein P.C."/>
            <person name="Knight R."/>
            <person name="Pevzner P."/>
            <person name="Gerwick W.H."/>
            <person name="Gerwick L."/>
        </authorList>
    </citation>
    <scope>NUCLEOTIDE SEQUENCE</scope>
    <source>
        <strain evidence="3">SIO1C4</strain>
    </source>
</reference>
<evidence type="ECO:0000313" key="3">
    <source>
        <dbReference type="EMBL" id="NER28646.1"/>
    </source>
</evidence>